<dbReference type="Gene3D" id="3.40.50.720">
    <property type="entry name" value="NAD(P)-binding Rossmann-like Domain"/>
    <property type="match status" value="1"/>
</dbReference>
<dbReference type="PRINTS" id="PR00080">
    <property type="entry name" value="SDRFAMILY"/>
</dbReference>
<dbReference type="CDD" id="cd05233">
    <property type="entry name" value="SDR_c"/>
    <property type="match status" value="1"/>
</dbReference>
<feature type="domain" description="Ketoreductase" evidence="2">
    <location>
        <begin position="8"/>
        <end position="188"/>
    </location>
</feature>
<dbReference type="PRINTS" id="PR00081">
    <property type="entry name" value="GDHRDH"/>
</dbReference>
<dbReference type="Pfam" id="PF13561">
    <property type="entry name" value="adh_short_C2"/>
    <property type="match status" value="1"/>
</dbReference>
<evidence type="ECO:0000259" key="2">
    <source>
        <dbReference type="SMART" id="SM00822"/>
    </source>
</evidence>
<name>A0A939DFL8_9GAMM</name>
<dbReference type="FunFam" id="3.40.50.720:FF:000084">
    <property type="entry name" value="Short-chain dehydrogenase reductase"/>
    <property type="match status" value="1"/>
</dbReference>
<evidence type="ECO:0000313" key="4">
    <source>
        <dbReference type="Proteomes" id="UP000664303"/>
    </source>
</evidence>
<dbReference type="PROSITE" id="PS00061">
    <property type="entry name" value="ADH_SHORT"/>
    <property type="match status" value="1"/>
</dbReference>
<dbReference type="PANTHER" id="PTHR42879">
    <property type="entry name" value="3-OXOACYL-(ACYL-CARRIER-PROTEIN) REDUCTASE"/>
    <property type="match status" value="1"/>
</dbReference>
<dbReference type="RefSeq" id="WP_206560798.1">
    <property type="nucleotide sequence ID" value="NZ_JAFKCZ010000008.1"/>
</dbReference>
<comment type="similarity">
    <text evidence="1">Belongs to the short-chain dehydrogenases/reductases (SDR) family.</text>
</comment>
<accession>A0A939DFL8</accession>
<dbReference type="AlphaFoldDB" id="A0A939DFL8"/>
<gene>
    <name evidence="3" type="ORF">JYP50_12140</name>
</gene>
<dbReference type="SMART" id="SM00822">
    <property type="entry name" value="PKS_KR"/>
    <property type="match status" value="1"/>
</dbReference>
<dbReference type="NCBIfam" id="NF005559">
    <property type="entry name" value="PRK07231.1"/>
    <property type="match status" value="1"/>
</dbReference>
<dbReference type="InterPro" id="IPR002347">
    <property type="entry name" value="SDR_fam"/>
</dbReference>
<organism evidence="3 4">
    <name type="scientific">Parahaliea mediterranea</name>
    <dbReference type="NCBI Taxonomy" id="651086"/>
    <lineage>
        <taxon>Bacteria</taxon>
        <taxon>Pseudomonadati</taxon>
        <taxon>Pseudomonadota</taxon>
        <taxon>Gammaproteobacteria</taxon>
        <taxon>Cellvibrionales</taxon>
        <taxon>Halieaceae</taxon>
        <taxon>Parahaliea</taxon>
    </lineage>
</organism>
<evidence type="ECO:0000313" key="3">
    <source>
        <dbReference type="EMBL" id="MBN7797348.1"/>
    </source>
</evidence>
<proteinExistence type="inferred from homology"/>
<dbReference type="InterPro" id="IPR050259">
    <property type="entry name" value="SDR"/>
</dbReference>
<dbReference type="NCBIfam" id="NF009468">
    <property type="entry name" value="PRK12826.1-4"/>
    <property type="match status" value="1"/>
</dbReference>
<dbReference type="InterPro" id="IPR036291">
    <property type="entry name" value="NAD(P)-bd_dom_sf"/>
</dbReference>
<dbReference type="SUPFAM" id="SSF51735">
    <property type="entry name" value="NAD(P)-binding Rossmann-fold domains"/>
    <property type="match status" value="1"/>
</dbReference>
<dbReference type="EMBL" id="JAFKCZ010000008">
    <property type="protein sequence ID" value="MBN7797348.1"/>
    <property type="molecule type" value="Genomic_DNA"/>
</dbReference>
<dbReference type="GO" id="GO:0032787">
    <property type="term" value="P:monocarboxylic acid metabolic process"/>
    <property type="evidence" value="ECO:0007669"/>
    <property type="project" value="UniProtKB-ARBA"/>
</dbReference>
<keyword evidence="4" id="KW-1185">Reference proteome</keyword>
<evidence type="ECO:0000256" key="1">
    <source>
        <dbReference type="ARBA" id="ARBA00006484"/>
    </source>
</evidence>
<reference evidence="3" key="1">
    <citation type="submission" date="2021-02" db="EMBL/GenBank/DDBJ databases">
        <title>PHA producing bacteria isolated from coastal sediment in Guangdong, Shenzhen.</title>
        <authorList>
            <person name="Zheng W."/>
            <person name="Yu S."/>
            <person name="Huang Y."/>
        </authorList>
    </citation>
    <scope>NUCLEOTIDE SEQUENCE</scope>
    <source>
        <strain evidence="3">TN14-10</strain>
    </source>
</reference>
<protein>
    <submittedName>
        <fullName evidence="3">SDR family oxidoreductase</fullName>
    </submittedName>
</protein>
<comment type="caution">
    <text evidence="3">The sequence shown here is derived from an EMBL/GenBank/DDBJ whole genome shotgun (WGS) entry which is preliminary data.</text>
</comment>
<dbReference type="Proteomes" id="UP000664303">
    <property type="component" value="Unassembled WGS sequence"/>
</dbReference>
<dbReference type="InterPro" id="IPR057326">
    <property type="entry name" value="KR_dom"/>
</dbReference>
<dbReference type="InterPro" id="IPR020904">
    <property type="entry name" value="Sc_DH/Rdtase_CS"/>
</dbReference>
<sequence>MLGKLEGKVAIVTGAGQGIGEGIARVFADAGAKVIVATRSSGNGQETVDTIRAGGGEATLVQCDVGSRSAIRDLVEATLDTYGTVDIAIHNAAVYPIHYIEELTDEVLDRTLDVNMKAGVWLTQYCLPEFRRKQWGRVIFTSSVTGPTVAMPGTAHYAMSKGGMNGFIRTAALEFAREGITVNGVEPGYILTQAMSALGDAEELKAMAACIPRGELGVPEDIANTMLFLAAEEAGYITGQTIVVDGGSTLPESQVVMDGFYAERG</sequence>